<dbReference type="EMBL" id="JARYMX010000007">
    <property type="protein sequence ID" value="KAJ9539656.1"/>
    <property type="molecule type" value="Genomic_DNA"/>
</dbReference>
<dbReference type="InterPro" id="IPR033276">
    <property type="entry name" value="BB"/>
</dbReference>
<dbReference type="GO" id="GO:0004842">
    <property type="term" value="F:ubiquitin-protein transferase activity"/>
    <property type="evidence" value="ECO:0007669"/>
    <property type="project" value="InterPro"/>
</dbReference>
<name>A0AA38SPL2_9ASTR</name>
<proteinExistence type="predicted"/>
<gene>
    <name evidence="3" type="ORF">OSB04_026162</name>
</gene>
<protein>
    <recommendedName>
        <fullName evidence="2">RING-type domain-containing protein</fullName>
    </recommendedName>
</protein>
<dbReference type="GO" id="GO:0031624">
    <property type="term" value="F:ubiquitin conjugating enzyme binding"/>
    <property type="evidence" value="ECO:0007669"/>
    <property type="project" value="TreeGrafter"/>
</dbReference>
<feature type="region of interest" description="Disordered" evidence="1">
    <location>
        <begin position="50"/>
        <end position="69"/>
    </location>
</feature>
<comment type="caution">
    <text evidence="3">The sequence shown here is derived from an EMBL/GenBank/DDBJ whole genome shotgun (WGS) entry which is preliminary data.</text>
</comment>
<reference evidence="3" key="1">
    <citation type="submission" date="2023-03" db="EMBL/GenBank/DDBJ databases">
        <title>Chromosome-scale reference genome and RAD-based genetic map of yellow starthistle (Centaurea solstitialis) reveal putative structural variation and QTLs associated with invader traits.</title>
        <authorList>
            <person name="Reatini B."/>
            <person name="Cang F.A."/>
            <person name="Jiang Q."/>
            <person name="Mckibben M.T.W."/>
            <person name="Barker M.S."/>
            <person name="Rieseberg L.H."/>
            <person name="Dlugosch K.M."/>
        </authorList>
    </citation>
    <scope>NUCLEOTIDE SEQUENCE</scope>
    <source>
        <strain evidence="3">CAN-66</strain>
        <tissue evidence="3">Leaf</tissue>
    </source>
</reference>
<dbReference type="InterPro" id="IPR001841">
    <property type="entry name" value="Znf_RING"/>
</dbReference>
<dbReference type="SUPFAM" id="SSF57850">
    <property type="entry name" value="RING/U-box"/>
    <property type="match status" value="1"/>
</dbReference>
<dbReference type="Gene3D" id="3.30.40.10">
    <property type="entry name" value="Zinc/RING finger domain, C3HC4 (zinc finger)"/>
    <property type="match status" value="1"/>
</dbReference>
<dbReference type="Pfam" id="PF17123">
    <property type="entry name" value="zf-RING_11"/>
    <property type="match status" value="1"/>
</dbReference>
<evidence type="ECO:0000256" key="1">
    <source>
        <dbReference type="SAM" id="MobiDB-lite"/>
    </source>
</evidence>
<dbReference type="PANTHER" id="PTHR46400:SF10">
    <property type="entry name" value="ZINC FINGER, RING_FYVE_PHD-TYPE-RELATED"/>
    <property type="match status" value="1"/>
</dbReference>
<evidence type="ECO:0000313" key="4">
    <source>
        <dbReference type="Proteomes" id="UP001172457"/>
    </source>
</evidence>
<dbReference type="GO" id="GO:0048437">
    <property type="term" value="P:floral organ development"/>
    <property type="evidence" value="ECO:0007669"/>
    <property type="project" value="TreeGrafter"/>
</dbReference>
<dbReference type="InterPro" id="IPR013083">
    <property type="entry name" value="Znf_RING/FYVE/PHD"/>
</dbReference>
<organism evidence="3 4">
    <name type="scientific">Centaurea solstitialis</name>
    <name type="common">yellow star-thistle</name>
    <dbReference type="NCBI Taxonomy" id="347529"/>
    <lineage>
        <taxon>Eukaryota</taxon>
        <taxon>Viridiplantae</taxon>
        <taxon>Streptophyta</taxon>
        <taxon>Embryophyta</taxon>
        <taxon>Tracheophyta</taxon>
        <taxon>Spermatophyta</taxon>
        <taxon>Magnoliopsida</taxon>
        <taxon>eudicotyledons</taxon>
        <taxon>Gunneridae</taxon>
        <taxon>Pentapetalae</taxon>
        <taxon>asterids</taxon>
        <taxon>campanulids</taxon>
        <taxon>Asterales</taxon>
        <taxon>Asteraceae</taxon>
        <taxon>Carduoideae</taxon>
        <taxon>Cardueae</taxon>
        <taxon>Centaureinae</taxon>
        <taxon>Centaurea</taxon>
    </lineage>
</organism>
<dbReference type="GO" id="GO:0046621">
    <property type="term" value="P:negative regulation of organ growth"/>
    <property type="evidence" value="ECO:0007669"/>
    <property type="project" value="InterPro"/>
</dbReference>
<evidence type="ECO:0000313" key="3">
    <source>
        <dbReference type="EMBL" id="KAJ9539656.1"/>
    </source>
</evidence>
<sequence length="177" mass="20418">MCRIIHHLNGTLPADIPENLKDFFILTIFLFMQKAIVYESYQEHVSNTVVASDDDQSRDSSVSLENEGEISRNGSVVSRKLLQQLLRKRRKASSDSGQDDIDPDNMHYEELVNLTETVWCRTQRTIIIPHFQTSIYTSIMFSKNKEEKCTVCQENFKFGKQLITLPCSHGYHSKCII</sequence>
<dbReference type="AlphaFoldDB" id="A0AA38SPL2"/>
<accession>A0AA38SPL2</accession>
<feature type="domain" description="RING-type" evidence="2">
    <location>
        <begin position="149"/>
        <end position="176"/>
    </location>
</feature>
<evidence type="ECO:0000259" key="2">
    <source>
        <dbReference type="Pfam" id="PF17123"/>
    </source>
</evidence>
<dbReference type="PANTHER" id="PTHR46400">
    <property type="entry name" value="RING/U-BOX SUPERFAMILY PROTEIN"/>
    <property type="match status" value="1"/>
</dbReference>
<keyword evidence="4" id="KW-1185">Reference proteome</keyword>
<dbReference type="GO" id="GO:0016567">
    <property type="term" value="P:protein ubiquitination"/>
    <property type="evidence" value="ECO:0007669"/>
    <property type="project" value="InterPro"/>
</dbReference>
<dbReference type="Proteomes" id="UP001172457">
    <property type="component" value="Chromosome 7"/>
</dbReference>